<dbReference type="SUPFAM" id="SSF51110">
    <property type="entry name" value="alpha-D-mannose-specific plant lectins"/>
    <property type="match status" value="2"/>
</dbReference>
<keyword evidence="6" id="KW-1185">Reference proteome</keyword>
<evidence type="ECO:0000259" key="4">
    <source>
        <dbReference type="PROSITE" id="PS50948"/>
    </source>
</evidence>
<feature type="domain" description="Bulb-type lectin" evidence="3">
    <location>
        <begin position="283"/>
        <end position="408"/>
    </location>
</feature>
<evidence type="ECO:0000313" key="5">
    <source>
        <dbReference type="EMBL" id="RWR88167.1"/>
    </source>
</evidence>
<dbReference type="PANTHER" id="PTHR32444">
    <property type="entry name" value="BULB-TYPE LECTIN DOMAIN-CONTAINING PROTEIN"/>
    <property type="match status" value="1"/>
</dbReference>
<dbReference type="Proteomes" id="UP000283530">
    <property type="component" value="Unassembled WGS sequence"/>
</dbReference>
<evidence type="ECO:0000256" key="1">
    <source>
        <dbReference type="SAM" id="Phobius"/>
    </source>
</evidence>
<feature type="domain" description="Apple" evidence="4">
    <location>
        <begin position="412"/>
        <end position="489"/>
    </location>
</feature>
<reference evidence="5 6" key="1">
    <citation type="journal article" date="2019" name="Nat. Plants">
        <title>Stout camphor tree genome fills gaps in understanding of flowering plant genome evolution.</title>
        <authorList>
            <person name="Chaw S.M."/>
            <person name="Liu Y.C."/>
            <person name="Wu Y.W."/>
            <person name="Wang H.Y."/>
            <person name="Lin C.I."/>
            <person name="Wu C.S."/>
            <person name="Ke H.M."/>
            <person name="Chang L.Y."/>
            <person name="Hsu C.Y."/>
            <person name="Yang H.T."/>
            <person name="Sudianto E."/>
            <person name="Hsu M.H."/>
            <person name="Wu K.P."/>
            <person name="Wang L.N."/>
            <person name="Leebens-Mack J.H."/>
            <person name="Tsai I.J."/>
        </authorList>
    </citation>
    <scope>NUCLEOTIDE SEQUENCE [LARGE SCALE GENOMIC DNA]</scope>
    <source>
        <strain evidence="6">cv. Chaw 1501</strain>
        <tissue evidence="5">Young leaves</tissue>
    </source>
</reference>
<dbReference type="Gene3D" id="3.30.200.20">
    <property type="entry name" value="Phosphorylase Kinase, domain 1"/>
    <property type="match status" value="1"/>
</dbReference>
<dbReference type="CDD" id="cd01098">
    <property type="entry name" value="PAN_AP_plant"/>
    <property type="match status" value="2"/>
</dbReference>
<accession>A0A3S3PD86</accession>
<dbReference type="Pfam" id="PF08276">
    <property type="entry name" value="PAN_2"/>
    <property type="match status" value="2"/>
</dbReference>
<evidence type="ECO:0000259" key="3">
    <source>
        <dbReference type="PROSITE" id="PS50927"/>
    </source>
</evidence>
<dbReference type="PROSITE" id="PS50927">
    <property type="entry name" value="BULB_LECTIN"/>
    <property type="match status" value="2"/>
</dbReference>
<keyword evidence="1" id="KW-0472">Membrane</keyword>
<protein>
    <submittedName>
        <fullName evidence="5">S-locus glycoprotein</fullName>
    </submittedName>
</protein>
<dbReference type="Gene3D" id="2.90.10.10">
    <property type="entry name" value="Bulb-type lectin domain"/>
    <property type="match status" value="2"/>
</dbReference>
<evidence type="ECO:0000256" key="2">
    <source>
        <dbReference type="SAM" id="SignalP"/>
    </source>
</evidence>
<feature type="domain" description="Bulb-type lectin" evidence="3">
    <location>
        <begin position="24"/>
        <end position="148"/>
    </location>
</feature>
<gene>
    <name evidence="5" type="ORF">CKAN_01715600</name>
</gene>
<organism evidence="5 6">
    <name type="scientific">Cinnamomum micranthum f. kanehirae</name>
    <dbReference type="NCBI Taxonomy" id="337451"/>
    <lineage>
        <taxon>Eukaryota</taxon>
        <taxon>Viridiplantae</taxon>
        <taxon>Streptophyta</taxon>
        <taxon>Embryophyta</taxon>
        <taxon>Tracheophyta</taxon>
        <taxon>Spermatophyta</taxon>
        <taxon>Magnoliopsida</taxon>
        <taxon>Magnoliidae</taxon>
        <taxon>Laurales</taxon>
        <taxon>Lauraceae</taxon>
        <taxon>Cinnamomum</taxon>
    </lineage>
</organism>
<name>A0A3S3PD86_9MAGN</name>
<dbReference type="OrthoDB" id="1933550at2759"/>
<dbReference type="InterPro" id="IPR036426">
    <property type="entry name" value="Bulb-type_lectin_dom_sf"/>
</dbReference>
<feature type="signal peptide" evidence="2">
    <location>
        <begin position="1"/>
        <end position="23"/>
    </location>
</feature>
<dbReference type="PANTHER" id="PTHR32444:SF247">
    <property type="entry name" value="OS01G0958200 PROTEIN"/>
    <property type="match status" value="1"/>
</dbReference>
<feature type="chain" id="PRO_5018566021" evidence="2">
    <location>
        <begin position="24"/>
        <end position="598"/>
    </location>
</feature>
<keyword evidence="1" id="KW-0812">Transmembrane</keyword>
<keyword evidence="2" id="KW-0732">Signal</keyword>
<feature type="transmembrane region" description="Helical" evidence="1">
    <location>
        <begin position="510"/>
        <end position="532"/>
    </location>
</feature>
<dbReference type="EMBL" id="QPKB01000007">
    <property type="protein sequence ID" value="RWR88167.1"/>
    <property type="molecule type" value="Genomic_DNA"/>
</dbReference>
<dbReference type="CDD" id="cd00028">
    <property type="entry name" value="B_lectin"/>
    <property type="match status" value="1"/>
</dbReference>
<evidence type="ECO:0000313" key="6">
    <source>
        <dbReference type="Proteomes" id="UP000283530"/>
    </source>
</evidence>
<dbReference type="SMART" id="SM00108">
    <property type="entry name" value="B_lectin"/>
    <property type="match status" value="2"/>
</dbReference>
<sequence length="598" mass="66499">MAYHQNCVSLLIAALIFFPICTSKDTITPVQSVRDGETLVSADENFVLGFFSPGKSKNRYIGIWLNKIPNQTVVWVANRENPVSDSSGILKINGRNLVLVGDGGMRVNNPMISGYTYVSNDVEIYFKFTINDISIMEIAILNVLGVLQRLRSRVEPTWSLNKCKEECLKNCSCTAYASANVSGEGDGCVIWYGNLTDVKVYSDQGQDLYTRVAASELVKSGLGNRNSHPMRVYLTRPTTLDMDSRSNKVRASLVVVKLNMAYHQIFQYLLIAALIFFPLCSSKDTITPIQSVRDGETLVSAGKNFALGFFSPENSKNRYIGIWFNNIPNKTVVWVANRENPVRDSSGILTINAGNLELVGDGGMQVRNPIIEYTYVYNDDEIYYMYTINDGSIMTMAMLDVSGVLQRLKWTSEKPQWDVIWVSPQDRSRVEPTWSLIECKEECLKNCSCTAYATANVSGEGGGCVLWYGNLTDVKVYSDQGQDLYIRVAASELDENSNRYSGGSQGKKKLLVTLLTVISVALLSCFCGYCWWKKAKGYRMNERRGVVFNNNGIEENGKGSELSLFSFSVIVAITNNFSESNMLGKGGFGPVYKIKQGA</sequence>
<dbReference type="AlphaFoldDB" id="A0A3S3PD86"/>
<dbReference type="PROSITE" id="PS50948">
    <property type="entry name" value="PAN"/>
    <property type="match status" value="2"/>
</dbReference>
<comment type="caution">
    <text evidence="5">The sequence shown here is derived from an EMBL/GenBank/DDBJ whole genome shotgun (WGS) entry which is preliminary data.</text>
</comment>
<feature type="domain" description="Apple" evidence="4">
    <location>
        <begin position="129"/>
        <end position="213"/>
    </location>
</feature>
<proteinExistence type="predicted"/>
<dbReference type="GO" id="GO:0048544">
    <property type="term" value="P:recognition of pollen"/>
    <property type="evidence" value="ECO:0007669"/>
    <property type="project" value="InterPro"/>
</dbReference>
<keyword evidence="1" id="KW-1133">Transmembrane helix</keyword>
<dbReference type="SMART" id="SM00473">
    <property type="entry name" value="PAN_AP"/>
    <property type="match status" value="2"/>
</dbReference>
<dbReference type="InterPro" id="IPR001480">
    <property type="entry name" value="Bulb-type_lectin_dom"/>
</dbReference>
<dbReference type="InterPro" id="IPR003609">
    <property type="entry name" value="Pan_app"/>
</dbReference>